<keyword evidence="2" id="KW-1185">Reference proteome</keyword>
<comment type="caution">
    <text evidence="1">The sequence shown here is derived from an EMBL/GenBank/DDBJ whole genome shotgun (WGS) entry which is preliminary data.</text>
</comment>
<gene>
    <name evidence="1" type="ORF">DF196_12235</name>
</gene>
<evidence type="ECO:0000313" key="1">
    <source>
        <dbReference type="EMBL" id="PWG62368.1"/>
    </source>
</evidence>
<reference evidence="1 2" key="1">
    <citation type="journal article" date="2018" name="Int. J. Syst. Evol. Microbiol.">
        <title>Bifidobacterium callitrichidarum sp. nov. from the faeces of the emperor tamarin (Saguinus imperator).</title>
        <authorList>
            <person name="Modesto M."/>
            <person name="Michelini S."/>
            <person name="Sansosti M.C."/>
            <person name="De Filippo C."/>
            <person name="Cavalieri D."/>
            <person name="Qvirist L."/>
            <person name="Andlid T."/>
            <person name="Spiezio C."/>
            <person name="Sandri C."/>
            <person name="Pascarelli S."/>
            <person name="Sgorbati B."/>
            <person name="Mattarelli P."/>
        </authorList>
    </citation>
    <scope>NUCLEOTIDE SEQUENCE [LARGE SCALE GENOMIC DNA]</scope>
    <source>
        <strain evidence="1 2">TRI 5</strain>
    </source>
</reference>
<evidence type="ECO:0000313" key="2">
    <source>
        <dbReference type="Proteomes" id="UP000245876"/>
    </source>
</evidence>
<dbReference type="AlphaFoldDB" id="A0A2U2MZY4"/>
<dbReference type="EMBL" id="QFFM01000036">
    <property type="protein sequence ID" value="PWG62368.1"/>
    <property type="molecule type" value="Genomic_DNA"/>
</dbReference>
<proteinExistence type="predicted"/>
<sequence length="167" mass="19063">MANLPSLGRMIDSLMPFYPPKVVTLKDWLVLHYMADHVKTSGDMWTVYRFFGSRDKWARNMYPDTAPANAVRYIGKSLRHLAAAGLIEQTQDAGRGRTAEYKLLIAERYKERRHVVALLQETSRVHYELGIEIAKQCRDGFTPRKGLEPVALPQCLIAVDNPDWECG</sequence>
<protein>
    <submittedName>
        <fullName evidence="1">Uncharacterized protein</fullName>
    </submittedName>
</protein>
<accession>A0A2U2MZY4</accession>
<organism evidence="1 2">
    <name type="scientific">Bifidobacterium callitrichidarum</name>
    <dbReference type="NCBI Taxonomy" id="2052941"/>
    <lineage>
        <taxon>Bacteria</taxon>
        <taxon>Bacillati</taxon>
        <taxon>Actinomycetota</taxon>
        <taxon>Actinomycetes</taxon>
        <taxon>Bifidobacteriales</taxon>
        <taxon>Bifidobacteriaceae</taxon>
        <taxon>Bifidobacterium</taxon>
    </lineage>
</organism>
<dbReference type="Proteomes" id="UP000245876">
    <property type="component" value="Unassembled WGS sequence"/>
</dbReference>
<name>A0A2U2MZY4_9BIFI</name>